<keyword evidence="2" id="KW-0732">Signal</keyword>
<accession>A0A844G451</accession>
<dbReference type="InterPro" id="IPR011642">
    <property type="entry name" value="Gate_dom"/>
</dbReference>
<evidence type="ECO:0000313" key="4">
    <source>
        <dbReference type="EMBL" id="MST97675.1"/>
    </source>
</evidence>
<feature type="transmembrane region" description="Helical" evidence="1">
    <location>
        <begin position="303"/>
        <end position="325"/>
    </location>
</feature>
<dbReference type="Proteomes" id="UP000435649">
    <property type="component" value="Unassembled WGS sequence"/>
</dbReference>
<name>A0A844G451_9BACT</name>
<feature type="domain" description="Nucleoside transporter/FeoB GTPase Gate" evidence="3">
    <location>
        <begin position="36"/>
        <end position="133"/>
    </location>
</feature>
<protein>
    <recommendedName>
        <fullName evidence="3">Nucleoside transporter/FeoB GTPase Gate domain-containing protein</fullName>
    </recommendedName>
</protein>
<dbReference type="Pfam" id="PF07670">
    <property type="entry name" value="Gate"/>
    <property type="match status" value="1"/>
</dbReference>
<feature type="transmembrane region" description="Helical" evidence="1">
    <location>
        <begin position="197"/>
        <end position="220"/>
    </location>
</feature>
<feature type="transmembrane region" description="Helical" evidence="1">
    <location>
        <begin position="141"/>
        <end position="160"/>
    </location>
</feature>
<reference evidence="4 5" key="1">
    <citation type="submission" date="2019-08" db="EMBL/GenBank/DDBJ databases">
        <title>In-depth cultivation of the pig gut microbiome towards novel bacterial diversity and tailored functional studies.</title>
        <authorList>
            <person name="Wylensek D."/>
            <person name="Hitch T.C.A."/>
            <person name="Clavel T."/>
        </authorList>
    </citation>
    <scope>NUCLEOTIDE SEQUENCE [LARGE SCALE GENOMIC DNA]</scope>
    <source>
        <strain evidence="4 5">BBE-744-WT-12</strain>
    </source>
</reference>
<dbReference type="InterPro" id="IPR038880">
    <property type="entry name" value="MJ0871-like"/>
</dbReference>
<evidence type="ECO:0000313" key="5">
    <source>
        <dbReference type="Proteomes" id="UP000435649"/>
    </source>
</evidence>
<dbReference type="RefSeq" id="WP_154418693.1">
    <property type="nucleotide sequence ID" value="NZ_VUNS01000011.1"/>
</dbReference>
<dbReference type="AlphaFoldDB" id="A0A844G451"/>
<keyword evidence="5" id="KW-1185">Reference proteome</keyword>
<dbReference type="PROSITE" id="PS51257">
    <property type="entry name" value="PROKAR_LIPOPROTEIN"/>
    <property type="match status" value="1"/>
</dbReference>
<feature type="transmembrane region" description="Helical" evidence="1">
    <location>
        <begin position="108"/>
        <end position="129"/>
    </location>
</feature>
<evidence type="ECO:0000256" key="2">
    <source>
        <dbReference type="SAM" id="SignalP"/>
    </source>
</evidence>
<evidence type="ECO:0000256" key="1">
    <source>
        <dbReference type="SAM" id="Phobius"/>
    </source>
</evidence>
<gene>
    <name evidence="4" type="ORF">FYJ85_11565</name>
</gene>
<feature type="signal peptide" evidence="2">
    <location>
        <begin position="1"/>
        <end position="19"/>
    </location>
</feature>
<organism evidence="4 5">
    <name type="scientific">Victivallis lenta</name>
    <dbReference type="NCBI Taxonomy" id="2606640"/>
    <lineage>
        <taxon>Bacteria</taxon>
        <taxon>Pseudomonadati</taxon>
        <taxon>Lentisphaerota</taxon>
        <taxon>Lentisphaeria</taxon>
        <taxon>Victivallales</taxon>
        <taxon>Victivallaceae</taxon>
        <taxon>Victivallis</taxon>
    </lineage>
</organism>
<proteinExistence type="predicted"/>
<comment type="caution">
    <text evidence="4">The sequence shown here is derived from an EMBL/GenBank/DDBJ whole genome shotgun (WGS) entry which is preliminary data.</text>
</comment>
<sequence>MKKRAGIILSVAATAGAVACTPPAELPRAFLSLGGIIAMVLAICVAAGVLEYRCWLHRIAVLVRPLMRFSRLPEPCALAFVASFASGNVAALMLADSRKEGAIDRREMILGALCNSVPSAFMFTCYLALPVIGILGRAGVLYFAVSFAIMAAALSVFLVLSRRLARGRVPAGGVAAAAPPLAWSEVRRKVRRRAWSFLVRLLLLTVPFYLWTSCAIRHGWLNFTAPKNFEAFLSPAALTVIGSRVGGLLASSGTAAELLKQQQITVIQLVIALLVGNILNGFTRLVRRGLPVSMGIYPRCDGAVIAVAGVGTRMVLTAAAVVILWRLQ</sequence>
<keyword evidence="1" id="KW-0472">Membrane</keyword>
<dbReference type="PANTHER" id="PTHR38139:SF1">
    <property type="entry name" value="NUCLEOSIDE TRANSPORTER_FEOB GTPASE GATE DOMAIN-CONTAINING PROTEIN"/>
    <property type="match status" value="1"/>
</dbReference>
<feature type="transmembrane region" description="Helical" evidence="1">
    <location>
        <begin position="232"/>
        <end position="252"/>
    </location>
</feature>
<keyword evidence="1" id="KW-1133">Transmembrane helix</keyword>
<feature type="transmembrane region" description="Helical" evidence="1">
    <location>
        <begin position="264"/>
        <end position="283"/>
    </location>
</feature>
<feature type="transmembrane region" description="Helical" evidence="1">
    <location>
        <begin position="29"/>
        <end position="50"/>
    </location>
</feature>
<keyword evidence="1" id="KW-0812">Transmembrane</keyword>
<dbReference type="EMBL" id="VUNS01000011">
    <property type="protein sequence ID" value="MST97675.1"/>
    <property type="molecule type" value="Genomic_DNA"/>
</dbReference>
<feature type="chain" id="PRO_5032984451" description="Nucleoside transporter/FeoB GTPase Gate domain-containing protein" evidence="2">
    <location>
        <begin position="20"/>
        <end position="328"/>
    </location>
</feature>
<evidence type="ECO:0000259" key="3">
    <source>
        <dbReference type="Pfam" id="PF07670"/>
    </source>
</evidence>
<dbReference type="PANTHER" id="PTHR38139">
    <property type="entry name" value="GATE DOMAIN-CONTAINING PROTEIN"/>
    <property type="match status" value="1"/>
</dbReference>